<dbReference type="EnsemblPlants" id="AVESA.00010b.r2.4DG0737890.1">
    <property type="protein sequence ID" value="AVESA.00010b.r2.4DG0737890.1.CDS"/>
    <property type="gene ID" value="AVESA.00010b.r2.4DG0737890"/>
</dbReference>
<sequence>MLRRDADEAAAAAAAVEEVTPRPSATKIRKRCALSSSSGSSESLRKLRLKRGVLLFRRRGSSTFPGSRRKMSESSSWNGRCRADGMHSSVSARKLVSALWQMNEGGLLEEEQEEEAAAIASAAARRGSAAHRRCASSVEISKRSRTKGKVLDADHGEWFSDKLSNGGRIGVQEACAADPSSTCSVDTTAHLLQDMYRSLTASKELVRFLGNIGGPGVLKLNPSTASLLSALSSELDLARAHARQLAKEQSRRGDEVEFLKKRLEAEAHAWKSKQREKVAATLRVVADKLDGEKRSRRRAERLNAKLGMALAETGSSLEAAERELQRERRSRERLEKVCDELVIVRGAASSYSTAGEGVVVEEMRREAERAQAELDKEREMLRLADELREERVQMKLLEARLQFEEKNAVVEQLRGELEAFLETKKLDHEESFAADHHASEAEGANDIALVAVSKRTDGENDDDHEEDDSEGGSDMHSIELNMDSNINDCGWSYSKDMATSKKAASSFSASAGSRGTECAVDPWAGASFDRRSLEESEGGQQWDVDEDGCSDTSRNIDDDSERYQAIKNLREQMMAGHGFIFMSPTDEGNAGREQHRYRVI</sequence>
<dbReference type="Proteomes" id="UP001732700">
    <property type="component" value="Chromosome 4D"/>
</dbReference>
<protein>
    <submittedName>
        <fullName evidence="1">Uncharacterized protein</fullName>
    </submittedName>
</protein>
<reference evidence="1" key="1">
    <citation type="submission" date="2021-05" db="EMBL/GenBank/DDBJ databases">
        <authorList>
            <person name="Scholz U."/>
            <person name="Mascher M."/>
            <person name="Fiebig A."/>
        </authorList>
    </citation>
    <scope>NUCLEOTIDE SEQUENCE [LARGE SCALE GENOMIC DNA]</scope>
</reference>
<name>A0ACD5X8Z3_AVESA</name>
<evidence type="ECO:0000313" key="1">
    <source>
        <dbReference type="EnsemblPlants" id="AVESA.00010b.r2.4DG0737890.1.CDS"/>
    </source>
</evidence>
<proteinExistence type="predicted"/>
<evidence type="ECO:0000313" key="2">
    <source>
        <dbReference type="Proteomes" id="UP001732700"/>
    </source>
</evidence>
<keyword evidence="2" id="KW-1185">Reference proteome</keyword>
<accession>A0ACD5X8Z3</accession>
<organism evidence="1 2">
    <name type="scientific">Avena sativa</name>
    <name type="common">Oat</name>
    <dbReference type="NCBI Taxonomy" id="4498"/>
    <lineage>
        <taxon>Eukaryota</taxon>
        <taxon>Viridiplantae</taxon>
        <taxon>Streptophyta</taxon>
        <taxon>Embryophyta</taxon>
        <taxon>Tracheophyta</taxon>
        <taxon>Spermatophyta</taxon>
        <taxon>Magnoliopsida</taxon>
        <taxon>Liliopsida</taxon>
        <taxon>Poales</taxon>
        <taxon>Poaceae</taxon>
        <taxon>BOP clade</taxon>
        <taxon>Pooideae</taxon>
        <taxon>Poodae</taxon>
        <taxon>Poeae</taxon>
        <taxon>Poeae Chloroplast Group 1 (Aveneae type)</taxon>
        <taxon>Aveninae</taxon>
        <taxon>Avena</taxon>
    </lineage>
</organism>
<reference evidence="1" key="2">
    <citation type="submission" date="2025-09" db="UniProtKB">
        <authorList>
            <consortium name="EnsemblPlants"/>
        </authorList>
    </citation>
    <scope>IDENTIFICATION</scope>
</reference>